<accession>A0AA38ZP77</accession>
<dbReference type="PANTHER" id="PTHR37224">
    <property type="entry name" value="OS02G0804400 PROTEIN"/>
    <property type="match status" value="1"/>
</dbReference>
<evidence type="ECO:0000256" key="2">
    <source>
        <dbReference type="SAM" id="Phobius"/>
    </source>
</evidence>
<evidence type="ECO:0000256" key="1">
    <source>
        <dbReference type="SAM" id="MobiDB-lite"/>
    </source>
</evidence>
<reference evidence="3 4" key="1">
    <citation type="journal article" date="2023" name="BMC Biotechnol.">
        <title>Vitis rotundifolia cv Carlos genome sequencing.</title>
        <authorList>
            <person name="Huff M."/>
            <person name="Hulse-Kemp A."/>
            <person name="Scheffler B."/>
            <person name="Youngblood R."/>
            <person name="Simpson S."/>
            <person name="Babiker E."/>
            <person name="Staton M."/>
        </authorList>
    </citation>
    <scope>NUCLEOTIDE SEQUENCE [LARGE SCALE GENOMIC DNA]</scope>
    <source>
        <tissue evidence="3">Leaf</tissue>
    </source>
</reference>
<comment type="caution">
    <text evidence="3">The sequence shown here is derived from an EMBL/GenBank/DDBJ whole genome shotgun (WGS) entry which is preliminary data.</text>
</comment>
<sequence>MAKVAATASHLLPKLCLSSPHYLQLNPRIKFPTTSLRGSSRVQASKAEREEQDSSMNNNSSPSFISEEDLKYLGKLGGGSVVSAAVIKYGSIILPEITRPNIIQALIMVSAPVVVAVWLLLKQSRQD</sequence>
<dbReference type="AlphaFoldDB" id="A0AA38ZP77"/>
<proteinExistence type="predicted"/>
<evidence type="ECO:0000313" key="4">
    <source>
        <dbReference type="Proteomes" id="UP001168098"/>
    </source>
</evidence>
<feature type="compositionally biased region" description="Polar residues" evidence="1">
    <location>
        <begin position="33"/>
        <end position="43"/>
    </location>
</feature>
<evidence type="ECO:0000313" key="3">
    <source>
        <dbReference type="EMBL" id="KAJ9692716.1"/>
    </source>
</evidence>
<dbReference type="Proteomes" id="UP001168098">
    <property type="component" value="Unassembled WGS sequence"/>
</dbReference>
<gene>
    <name evidence="3" type="ORF">PVL29_011683</name>
</gene>
<name>A0AA38ZP77_VITRO</name>
<keyword evidence="2" id="KW-0472">Membrane</keyword>
<keyword evidence="4" id="KW-1185">Reference proteome</keyword>
<dbReference type="EMBL" id="JARBHA010000009">
    <property type="protein sequence ID" value="KAJ9692716.1"/>
    <property type="molecule type" value="Genomic_DNA"/>
</dbReference>
<feature type="transmembrane region" description="Helical" evidence="2">
    <location>
        <begin position="102"/>
        <end position="121"/>
    </location>
</feature>
<keyword evidence="2" id="KW-0812">Transmembrane</keyword>
<keyword evidence="2" id="KW-1133">Transmembrane helix</keyword>
<feature type="compositionally biased region" description="Polar residues" evidence="1">
    <location>
        <begin position="54"/>
        <end position="64"/>
    </location>
</feature>
<protein>
    <submittedName>
        <fullName evidence="3">Uncharacterized protein</fullName>
    </submittedName>
</protein>
<organism evidence="3 4">
    <name type="scientific">Vitis rotundifolia</name>
    <name type="common">Muscadine grape</name>
    <dbReference type="NCBI Taxonomy" id="103349"/>
    <lineage>
        <taxon>Eukaryota</taxon>
        <taxon>Viridiplantae</taxon>
        <taxon>Streptophyta</taxon>
        <taxon>Embryophyta</taxon>
        <taxon>Tracheophyta</taxon>
        <taxon>Spermatophyta</taxon>
        <taxon>Magnoliopsida</taxon>
        <taxon>eudicotyledons</taxon>
        <taxon>Gunneridae</taxon>
        <taxon>Pentapetalae</taxon>
        <taxon>rosids</taxon>
        <taxon>Vitales</taxon>
        <taxon>Vitaceae</taxon>
        <taxon>Viteae</taxon>
        <taxon>Vitis</taxon>
    </lineage>
</organism>
<feature type="region of interest" description="Disordered" evidence="1">
    <location>
        <begin position="33"/>
        <end position="64"/>
    </location>
</feature>